<proteinExistence type="predicted"/>
<dbReference type="EMBL" id="MU394284">
    <property type="protein sequence ID" value="KAI6092184.1"/>
    <property type="molecule type" value="Genomic_DNA"/>
</dbReference>
<evidence type="ECO:0000313" key="2">
    <source>
        <dbReference type="Proteomes" id="UP001497680"/>
    </source>
</evidence>
<keyword evidence="2" id="KW-1185">Reference proteome</keyword>
<gene>
    <name evidence="1" type="ORF">F4821DRAFT_158876</name>
</gene>
<evidence type="ECO:0000313" key="1">
    <source>
        <dbReference type="EMBL" id="KAI6092184.1"/>
    </source>
</evidence>
<accession>A0ACC0DHG6</accession>
<comment type="caution">
    <text evidence="1">The sequence shown here is derived from an EMBL/GenBank/DDBJ whole genome shotgun (WGS) entry which is preliminary data.</text>
</comment>
<organism evidence="1 2">
    <name type="scientific">Hypoxylon rubiginosum</name>
    <dbReference type="NCBI Taxonomy" id="110542"/>
    <lineage>
        <taxon>Eukaryota</taxon>
        <taxon>Fungi</taxon>
        <taxon>Dikarya</taxon>
        <taxon>Ascomycota</taxon>
        <taxon>Pezizomycotina</taxon>
        <taxon>Sordariomycetes</taxon>
        <taxon>Xylariomycetidae</taxon>
        <taxon>Xylariales</taxon>
        <taxon>Hypoxylaceae</taxon>
        <taxon>Hypoxylon</taxon>
    </lineage>
</organism>
<reference evidence="1 2" key="1">
    <citation type="journal article" date="2022" name="New Phytol.">
        <title>Ecological generalism drives hyperdiversity of secondary metabolite gene clusters in xylarialean endophytes.</title>
        <authorList>
            <person name="Franco M.E.E."/>
            <person name="Wisecaver J.H."/>
            <person name="Arnold A.E."/>
            <person name="Ju Y.M."/>
            <person name="Slot J.C."/>
            <person name="Ahrendt S."/>
            <person name="Moore L.P."/>
            <person name="Eastman K.E."/>
            <person name="Scott K."/>
            <person name="Konkel Z."/>
            <person name="Mondo S.J."/>
            <person name="Kuo A."/>
            <person name="Hayes R.D."/>
            <person name="Haridas S."/>
            <person name="Andreopoulos B."/>
            <person name="Riley R."/>
            <person name="LaButti K."/>
            <person name="Pangilinan J."/>
            <person name="Lipzen A."/>
            <person name="Amirebrahimi M."/>
            <person name="Yan J."/>
            <person name="Adam C."/>
            <person name="Keymanesh K."/>
            <person name="Ng V."/>
            <person name="Louie K."/>
            <person name="Northen T."/>
            <person name="Drula E."/>
            <person name="Henrissat B."/>
            <person name="Hsieh H.M."/>
            <person name="Youens-Clark K."/>
            <person name="Lutzoni F."/>
            <person name="Miadlikowska J."/>
            <person name="Eastwood D.C."/>
            <person name="Hamelin R.C."/>
            <person name="Grigoriev I.V."/>
            <person name="U'Ren J.M."/>
        </authorList>
    </citation>
    <scope>NUCLEOTIDE SEQUENCE [LARGE SCALE GENOMIC DNA]</scope>
    <source>
        <strain evidence="1 2">ER1909</strain>
    </source>
</reference>
<name>A0ACC0DHG6_9PEZI</name>
<protein>
    <submittedName>
        <fullName evidence="1">Uncharacterized protein</fullName>
    </submittedName>
</protein>
<dbReference type="Proteomes" id="UP001497680">
    <property type="component" value="Unassembled WGS sequence"/>
</dbReference>
<sequence length="281" mass="29824">MFVTFDEVQRPVWVVTGASSGLGQAIALEAVQSLNAIVFAIGRTEEALQPVTDAGCRPVLLNVAGPAEDITASLMAVLSSVGKIDVLVNAAGYLLEGAVEETSDDEALDVFQTNFFGPLRLIRAVLPHMRRVGHGVIFNVAGVDAYDGGPNAGVYGASKTALATVTEALQREADPLGVRVCLVQPGHFRTPFLARGHRLRVADTVADYDMVLTPLRRDLNALNGNQPGDPRKAARAVVDLAAQDDVRQIPFLVLLGSDAGAAADKAKARLDSARRYEQTDL</sequence>